<dbReference type="EMBL" id="OBDY01000014">
    <property type="protein sequence ID" value="SNY53674.1"/>
    <property type="molecule type" value="Genomic_DNA"/>
</dbReference>
<organism evidence="1 2">
    <name type="scientific">Paractinoplanes atraurantiacus</name>
    <dbReference type="NCBI Taxonomy" id="1036182"/>
    <lineage>
        <taxon>Bacteria</taxon>
        <taxon>Bacillati</taxon>
        <taxon>Actinomycetota</taxon>
        <taxon>Actinomycetes</taxon>
        <taxon>Micromonosporales</taxon>
        <taxon>Micromonosporaceae</taxon>
        <taxon>Paractinoplanes</taxon>
    </lineage>
</organism>
<evidence type="ECO:0000313" key="1">
    <source>
        <dbReference type="EMBL" id="SNY53674.1"/>
    </source>
</evidence>
<dbReference type="AlphaFoldDB" id="A0A285J0B1"/>
<gene>
    <name evidence="1" type="ORF">SAMN05421748_114130</name>
</gene>
<protein>
    <submittedName>
        <fullName evidence="1">Uncharacterized protein</fullName>
    </submittedName>
</protein>
<proteinExistence type="predicted"/>
<name>A0A285J0B1_9ACTN</name>
<dbReference type="Proteomes" id="UP000219612">
    <property type="component" value="Unassembled WGS sequence"/>
</dbReference>
<keyword evidence="2" id="KW-1185">Reference proteome</keyword>
<sequence length="311" mass="34547">MLLVTLILSVHSRESIWLLADRRLSFGRARPPIDDAMKIVELRTEDGVGLIAYAGLGATSRGTQPSEWISAVLRGRGGLGFERTLGLLSDASNAQLPRHLYSTPGGQHFIVIPAFVRGIGRRFYSIDNVVERSTRRHWYRFTSWQTDSNPGSPAPRVGLAGSGGMYLLSKRNDWMRPLFRLVKAHDKGRASDLAVANYLAGLNHDAHHAVTDGTVGPRAVVAWRRRLDGRQDRSAGGHQFYLGNEYDRAPQTIPAIVNGLDLQAIVNIMTQGLQPHFEAFRATGYTEFNPDLTEIDRRISSLPSDPDEKLR</sequence>
<evidence type="ECO:0000313" key="2">
    <source>
        <dbReference type="Proteomes" id="UP000219612"/>
    </source>
</evidence>
<reference evidence="1 2" key="1">
    <citation type="submission" date="2017-09" db="EMBL/GenBank/DDBJ databases">
        <authorList>
            <person name="Ehlers B."/>
            <person name="Leendertz F.H."/>
        </authorList>
    </citation>
    <scope>NUCLEOTIDE SEQUENCE [LARGE SCALE GENOMIC DNA]</scope>
    <source>
        <strain evidence="1 2">CGMCC 4.6857</strain>
    </source>
</reference>
<accession>A0A285J0B1</accession>